<dbReference type="Pfam" id="PF05368">
    <property type="entry name" value="NmrA"/>
    <property type="match status" value="1"/>
</dbReference>
<evidence type="ECO:0000256" key="2">
    <source>
        <dbReference type="ARBA" id="ARBA00022857"/>
    </source>
</evidence>
<comment type="caution">
    <text evidence="4">The sequence shown here is derived from an EMBL/GenBank/DDBJ whole genome shotgun (WGS) entry which is preliminary data.</text>
</comment>
<reference evidence="4 5" key="1">
    <citation type="submission" date="2021-03" db="EMBL/GenBank/DDBJ databases">
        <title>Sequencing the genomes of 1000 actinobacteria strains.</title>
        <authorList>
            <person name="Klenk H.-P."/>
        </authorList>
    </citation>
    <scope>NUCLEOTIDE SEQUENCE [LARGE SCALE GENOMIC DNA]</scope>
    <source>
        <strain evidence="4 5">DSM 12936</strain>
    </source>
</reference>
<feature type="domain" description="NmrA-like" evidence="3">
    <location>
        <begin position="13"/>
        <end position="243"/>
    </location>
</feature>
<keyword evidence="5" id="KW-1185">Reference proteome</keyword>
<dbReference type="PANTHER" id="PTHR42748">
    <property type="entry name" value="NITROGEN METABOLITE REPRESSION PROTEIN NMRA FAMILY MEMBER"/>
    <property type="match status" value="1"/>
</dbReference>
<evidence type="ECO:0000256" key="1">
    <source>
        <dbReference type="ARBA" id="ARBA00006328"/>
    </source>
</evidence>
<dbReference type="EMBL" id="JAGIOB010000001">
    <property type="protein sequence ID" value="MBP2415406.1"/>
    <property type="molecule type" value="Genomic_DNA"/>
</dbReference>
<dbReference type="PANTHER" id="PTHR42748:SF7">
    <property type="entry name" value="NMRA LIKE REDOX SENSOR 1-RELATED"/>
    <property type="match status" value="1"/>
</dbReference>
<accession>A0ABS4Z2Y1</accession>
<dbReference type="Gene3D" id="3.40.50.720">
    <property type="entry name" value="NAD(P)-binding Rossmann-like Domain"/>
    <property type="match status" value="1"/>
</dbReference>
<dbReference type="Proteomes" id="UP000758168">
    <property type="component" value="Unassembled WGS sequence"/>
</dbReference>
<proteinExistence type="inferred from homology"/>
<evidence type="ECO:0000313" key="4">
    <source>
        <dbReference type="EMBL" id="MBP2415406.1"/>
    </source>
</evidence>
<organism evidence="4 5">
    <name type="scientific">Microlunatus capsulatus</name>
    <dbReference type="NCBI Taxonomy" id="99117"/>
    <lineage>
        <taxon>Bacteria</taxon>
        <taxon>Bacillati</taxon>
        <taxon>Actinomycetota</taxon>
        <taxon>Actinomycetes</taxon>
        <taxon>Propionibacteriales</taxon>
        <taxon>Propionibacteriaceae</taxon>
        <taxon>Microlunatus</taxon>
    </lineage>
</organism>
<name>A0ABS4Z2Y1_9ACTN</name>
<sequence>MTAGGHPVPDGELGVLGATGQQGGAVVRALRARGAGVRALVRDVHDPRSRALAADGVHVVRADTDDPAGLPAAMAGLRGLFAMTVFAGHGPEGEVVQGRAVVDAAAAAGVPHVVYSSVGGADRGSGVPHFASKWAVEEHLRASGVPASVVRPVFFMENFLGALAPAPGDGDLVLRTPLRPGVPLQMIAVADIGAVAAAALLDPALVPPDGLEIGGDELTPEAVTEVVAARTGTTCRLATVPLADVGDDDSRAMFGWLGTLPAYRADVARTRRLQPALQTFDDFVAARTGAAARR</sequence>
<evidence type="ECO:0000313" key="5">
    <source>
        <dbReference type="Proteomes" id="UP000758168"/>
    </source>
</evidence>
<gene>
    <name evidence="4" type="ORF">JOF54_000328</name>
</gene>
<dbReference type="SUPFAM" id="SSF51735">
    <property type="entry name" value="NAD(P)-binding Rossmann-fold domains"/>
    <property type="match status" value="1"/>
</dbReference>
<dbReference type="InterPro" id="IPR036291">
    <property type="entry name" value="NAD(P)-bd_dom_sf"/>
</dbReference>
<evidence type="ECO:0000259" key="3">
    <source>
        <dbReference type="Pfam" id="PF05368"/>
    </source>
</evidence>
<dbReference type="Gene3D" id="3.90.25.10">
    <property type="entry name" value="UDP-galactose 4-epimerase, domain 1"/>
    <property type="match status" value="1"/>
</dbReference>
<comment type="similarity">
    <text evidence="1">Belongs to the NmrA-type oxidoreductase family.</text>
</comment>
<keyword evidence="2" id="KW-0521">NADP</keyword>
<dbReference type="InterPro" id="IPR008030">
    <property type="entry name" value="NmrA-like"/>
</dbReference>
<protein>
    <submittedName>
        <fullName evidence="4">Uncharacterized protein YbjT (DUF2867 family)</fullName>
    </submittedName>
</protein>
<dbReference type="InterPro" id="IPR051164">
    <property type="entry name" value="NmrA-like_oxidored"/>
</dbReference>
<dbReference type="RefSeq" id="WP_210052405.1">
    <property type="nucleotide sequence ID" value="NZ_BAAAMH010000036.1"/>
</dbReference>